<comment type="caution">
    <text evidence="7">The sequence shown here is derived from an EMBL/GenBank/DDBJ whole genome shotgun (WGS) entry which is preliminary data.</text>
</comment>
<feature type="domain" description="MADS-box" evidence="6">
    <location>
        <begin position="7"/>
        <end position="58"/>
    </location>
</feature>
<dbReference type="SMART" id="SM00432">
    <property type="entry name" value="MADS"/>
    <property type="match status" value="1"/>
</dbReference>
<name>A0ABD1MQS3_9FABA</name>
<comment type="subcellular location">
    <subcellularLocation>
        <location evidence="1">Nucleus</location>
    </subcellularLocation>
</comment>
<dbReference type="PROSITE" id="PS50066">
    <property type="entry name" value="MADS_BOX_2"/>
    <property type="match status" value="1"/>
</dbReference>
<evidence type="ECO:0000313" key="8">
    <source>
        <dbReference type="Proteomes" id="UP001603857"/>
    </source>
</evidence>
<dbReference type="EMBL" id="JBGMDY010000004">
    <property type="protein sequence ID" value="KAL2338154.1"/>
    <property type="molecule type" value="Genomic_DNA"/>
</dbReference>
<reference evidence="7 8" key="1">
    <citation type="submission" date="2024-08" db="EMBL/GenBank/DDBJ databases">
        <title>Insights into the chromosomal genome structure of Flemingia macrophylla.</title>
        <authorList>
            <person name="Ding Y."/>
            <person name="Zhao Y."/>
            <person name="Bi W."/>
            <person name="Wu M."/>
            <person name="Zhao G."/>
            <person name="Gong Y."/>
            <person name="Li W."/>
            <person name="Zhang P."/>
        </authorList>
    </citation>
    <scope>NUCLEOTIDE SEQUENCE [LARGE SCALE GENOMIC DNA]</scope>
    <source>
        <strain evidence="7">DYQJB</strain>
        <tissue evidence="7">Leaf</tissue>
    </source>
</reference>
<dbReference type="InterPro" id="IPR036879">
    <property type="entry name" value="TF_MADSbox_sf"/>
</dbReference>
<gene>
    <name evidence="7" type="ORF">Fmac_012600</name>
</gene>
<dbReference type="CDD" id="cd00266">
    <property type="entry name" value="MADS_SRF_like"/>
    <property type="match status" value="1"/>
</dbReference>
<dbReference type="InterPro" id="IPR033897">
    <property type="entry name" value="SRF-like_MADS-box"/>
</dbReference>
<keyword evidence="2" id="KW-0805">Transcription regulation</keyword>
<keyword evidence="4" id="KW-0804">Transcription</keyword>
<dbReference type="PRINTS" id="PR00404">
    <property type="entry name" value="MADSDOMAIN"/>
</dbReference>
<organism evidence="7 8">
    <name type="scientific">Flemingia macrophylla</name>
    <dbReference type="NCBI Taxonomy" id="520843"/>
    <lineage>
        <taxon>Eukaryota</taxon>
        <taxon>Viridiplantae</taxon>
        <taxon>Streptophyta</taxon>
        <taxon>Embryophyta</taxon>
        <taxon>Tracheophyta</taxon>
        <taxon>Spermatophyta</taxon>
        <taxon>Magnoliopsida</taxon>
        <taxon>eudicotyledons</taxon>
        <taxon>Gunneridae</taxon>
        <taxon>Pentapetalae</taxon>
        <taxon>rosids</taxon>
        <taxon>fabids</taxon>
        <taxon>Fabales</taxon>
        <taxon>Fabaceae</taxon>
        <taxon>Papilionoideae</taxon>
        <taxon>50 kb inversion clade</taxon>
        <taxon>NPAAA clade</taxon>
        <taxon>indigoferoid/millettioid clade</taxon>
        <taxon>Phaseoleae</taxon>
        <taxon>Flemingia</taxon>
    </lineage>
</organism>
<accession>A0ABD1MQS3</accession>
<dbReference type="InterPro" id="IPR002100">
    <property type="entry name" value="TF_MADSbox"/>
</dbReference>
<dbReference type="AlphaFoldDB" id="A0ABD1MQS3"/>
<dbReference type="SUPFAM" id="SSF55455">
    <property type="entry name" value="SRF-like"/>
    <property type="match status" value="1"/>
</dbReference>
<proteinExistence type="predicted"/>
<protein>
    <recommendedName>
        <fullName evidence="6">MADS-box domain-containing protein</fullName>
    </recommendedName>
</protein>
<keyword evidence="8" id="KW-1185">Reference proteome</keyword>
<evidence type="ECO:0000256" key="5">
    <source>
        <dbReference type="ARBA" id="ARBA00023242"/>
    </source>
</evidence>
<dbReference type="Proteomes" id="UP001603857">
    <property type="component" value="Unassembled WGS sequence"/>
</dbReference>
<evidence type="ECO:0000259" key="6">
    <source>
        <dbReference type="PROSITE" id="PS50066"/>
    </source>
</evidence>
<keyword evidence="5" id="KW-0539">Nucleus</keyword>
<evidence type="ECO:0000256" key="2">
    <source>
        <dbReference type="ARBA" id="ARBA00023015"/>
    </source>
</evidence>
<evidence type="ECO:0000256" key="3">
    <source>
        <dbReference type="ARBA" id="ARBA00023125"/>
    </source>
</evidence>
<dbReference type="PANTHER" id="PTHR11945">
    <property type="entry name" value="MADS BOX PROTEIN"/>
    <property type="match status" value="1"/>
</dbReference>
<evidence type="ECO:0000256" key="4">
    <source>
        <dbReference type="ARBA" id="ARBA00023163"/>
    </source>
</evidence>
<evidence type="ECO:0000256" key="1">
    <source>
        <dbReference type="ARBA" id="ARBA00004123"/>
    </source>
</evidence>
<evidence type="ECO:0000313" key="7">
    <source>
        <dbReference type="EMBL" id="KAL2338154.1"/>
    </source>
</evidence>
<dbReference type="GO" id="GO:0005634">
    <property type="term" value="C:nucleus"/>
    <property type="evidence" value="ECO:0007669"/>
    <property type="project" value="UniProtKB-SubCell"/>
</dbReference>
<dbReference type="PANTHER" id="PTHR11945:SF564">
    <property type="entry name" value="PROTEIN, PUTATIVE-RELATED"/>
    <property type="match status" value="1"/>
</dbReference>
<dbReference type="Pfam" id="PF00319">
    <property type="entry name" value="SRF-TF"/>
    <property type="match status" value="1"/>
</dbReference>
<dbReference type="GO" id="GO:0003677">
    <property type="term" value="F:DNA binding"/>
    <property type="evidence" value="ECO:0007669"/>
    <property type="project" value="UniProtKB-KW"/>
</dbReference>
<keyword evidence="3" id="KW-0238">DNA-binding</keyword>
<sequence>MIFCSKMGRARITLKPIKVEKSRKTTLVQRKNGLMKKLSEFSTLCGAKACLIVYDDGNCDAEPVTWPQDPAVVRSIIENYERQKNVRTPKTFDIQDFFQNRNNMVEAEISKVHKKIQNIKYPTWYPCFKNMGGEQLNALIAHVDAKITACDHKINMAKNMHQSEANFSFTQKLGHAIASSSHPSQLNISQSQAVIPMEPLLNGINGRVDFANTTNQLGEGSNGINNMLRSMQHVDASFSCMPNMAEERGASTLSSQLDFLPNSKNHQFTLEVLKRLTETNEMGNFTNQVYVPQASTHQAGESLDWANKFGDLGNWLNGPIGIDDWSNELKGDFMGWANQPNGYTFQNITVQSQNDRNGVTLPALPPTLDEFQTDYYQKTF</sequence>
<dbReference type="Gene3D" id="3.40.1810.10">
    <property type="entry name" value="Transcription factor, MADS-box"/>
    <property type="match status" value="1"/>
</dbReference>